<name>M3IMM7_CANMX</name>
<gene>
    <name evidence="1" type="ORF">G210_1977</name>
</gene>
<evidence type="ECO:0008006" key="3">
    <source>
        <dbReference type="Google" id="ProtNLM"/>
    </source>
</evidence>
<dbReference type="HOGENOM" id="CLU_1602466_0_0_1"/>
<dbReference type="eggNOG" id="ENOG502R5HE">
    <property type="taxonomic scope" value="Eukaryota"/>
</dbReference>
<protein>
    <recommendedName>
        <fullName evidence="3">DUF4259 domain-containing protein</fullName>
    </recommendedName>
</protein>
<dbReference type="Pfam" id="PF14078">
    <property type="entry name" value="DUF4259"/>
    <property type="match status" value="1"/>
</dbReference>
<comment type="caution">
    <text evidence="1">The sequence shown here is derived from an EMBL/GenBank/DDBJ whole genome shotgun (WGS) entry which is preliminary data.</text>
</comment>
<dbReference type="AlphaFoldDB" id="M3IMM7"/>
<dbReference type="OrthoDB" id="4008472at2759"/>
<reference evidence="1 2" key="1">
    <citation type="submission" date="2013-02" db="EMBL/GenBank/DDBJ databases">
        <title>Genome sequence of Candida maltosa Xu316, a potential industrial strain for xylitol and ethanol production.</title>
        <authorList>
            <person name="Yu J."/>
            <person name="Wang Q."/>
            <person name="Geng X."/>
            <person name="Bao W."/>
            <person name="He P."/>
            <person name="Cai J."/>
        </authorList>
    </citation>
    <scope>NUCLEOTIDE SEQUENCE [LARGE SCALE GENOMIC DNA]</scope>
    <source>
        <strain evidence="2">Xu316</strain>
    </source>
</reference>
<dbReference type="EMBL" id="AOGT01001467">
    <property type="protein sequence ID" value="EMG47616.1"/>
    <property type="molecule type" value="Genomic_DNA"/>
</dbReference>
<accession>M3IMM7</accession>
<keyword evidence="2" id="KW-1185">Reference proteome</keyword>
<proteinExistence type="predicted"/>
<dbReference type="InterPro" id="IPR025355">
    <property type="entry name" value="DUF4259"/>
</dbReference>
<evidence type="ECO:0000313" key="2">
    <source>
        <dbReference type="Proteomes" id="UP000011777"/>
    </source>
</evidence>
<dbReference type="Proteomes" id="UP000011777">
    <property type="component" value="Unassembled WGS sequence"/>
</dbReference>
<organism evidence="1 2">
    <name type="scientific">Candida maltosa (strain Xu316)</name>
    <name type="common">Yeast</name>
    <dbReference type="NCBI Taxonomy" id="1245528"/>
    <lineage>
        <taxon>Eukaryota</taxon>
        <taxon>Fungi</taxon>
        <taxon>Dikarya</taxon>
        <taxon>Ascomycota</taxon>
        <taxon>Saccharomycotina</taxon>
        <taxon>Pichiomycetes</taxon>
        <taxon>Debaryomycetaceae</taxon>
        <taxon>Candida/Lodderomyces clade</taxon>
        <taxon>Candida</taxon>
    </lineage>
</organism>
<evidence type="ECO:0000313" key="1">
    <source>
        <dbReference type="EMBL" id="EMG47616.1"/>
    </source>
</evidence>
<dbReference type="OMA" id="CELWSET"/>
<sequence>MGAWGTGYFEGDMGCDFWGGVRDEKNQNPVQDLIQALEYISKTDEYFEIDEGEAATISSLVVINFAINDWIAKNLTEEDVKTFWREQVEKFVTTNQKTWDEEYKNKQFEIDGKTVSVFELAARALKKNLDPKISESCELWSETNYFDEWKQRIQILIDQLEKLP</sequence>